<protein>
    <submittedName>
        <fullName evidence="1">Uncharacterized protein</fullName>
    </submittedName>
</protein>
<reference evidence="1" key="1">
    <citation type="submission" date="2019-10" db="EMBL/GenBank/DDBJ databases">
        <title>Conservation and host-specific expression of non-tandemly repeated heterogenous ribosome RNA gene in arbuscular mycorrhizal fungi.</title>
        <authorList>
            <person name="Maeda T."/>
            <person name="Kobayashi Y."/>
            <person name="Nakagawa T."/>
            <person name="Ezawa T."/>
            <person name="Yamaguchi K."/>
            <person name="Bino T."/>
            <person name="Nishimoto Y."/>
            <person name="Shigenobu S."/>
            <person name="Kawaguchi M."/>
        </authorList>
    </citation>
    <scope>NUCLEOTIDE SEQUENCE</scope>
    <source>
        <strain evidence="1">HR1</strain>
    </source>
</reference>
<dbReference type="OrthoDB" id="2963168at2759"/>
<dbReference type="AlphaFoldDB" id="A0A8H3L8K8"/>
<organism evidence="1 2">
    <name type="scientific">Rhizophagus clarus</name>
    <dbReference type="NCBI Taxonomy" id="94130"/>
    <lineage>
        <taxon>Eukaryota</taxon>
        <taxon>Fungi</taxon>
        <taxon>Fungi incertae sedis</taxon>
        <taxon>Mucoromycota</taxon>
        <taxon>Glomeromycotina</taxon>
        <taxon>Glomeromycetes</taxon>
        <taxon>Glomerales</taxon>
        <taxon>Glomeraceae</taxon>
        <taxon>Rhizophagus</taxon>
    </lineage>
</organism>
<sequence length="93" mass="10603">MFSSSNINISAEFDDRAKDTMRKCFYNAGFDGQFTTEYDIKVKMWQATNFESLKSTDKCSSIFLGGFSESKYLQKRVKEEFGSLVPSIVAPKQ</sequence>
<comment type="caution">
    <text evidence="1">The sequence shown here is derived from an EMBL/GenBank/DDBJ whole genome shotgun (WGS) entry which is preliminary data.</text>
</comment>
<proteinExistence type="predicted"/>
<dbReference type="Proteomes" id="UP000615446">
    <property type="component" value="Unassembled WGS sequence"/>
</dbReference>
<evidence type="ECO:0000313" key="1">
    <source>
        <dbReference type="EMBL" id="GES81268.1"/>
    </source>
</evidence>
<evidence type="ECO:0000313" key="2">
    <source>
        <dbReference type="Proteomes" id="UP000615446"/>
    </source>
</evidence>
<dbReference type="EMBL" id="BLAL01000054">
    <property type="protein sequence ID" value="GES81268.1"/>
    <property type="molecule type" value="Genomic_DNA"/>
</dbReference>
<accession>A0A8H3L8K8</accession>
<gene>
    <name evidence="1" type="ORF">RCL2_000851800</name>
</gene>
<name>A0A8H3L8K8_9GLOM</name>